<evidence type="ECO:0000313" key="6">
    <source>
        <dbReference type="Proteomes" id="UP000197032"/>
    </source>
</evidence>
<dbReference type="Proteomes" id="UP000197032">
    <property type="component" value="Unassembled WGS sequence"/>
</dbReference>
<reference evidence="6" key="1">
    <citation type="journal article" date="2017" name="Appl. Environ. Microbiol.">
        <title>Genomic analysis of Calderihabitans maritimus KKC1, a thermophilic hydrogenogenic carboxydotrophic bacterium isolated from marine sediment.</title>
        <authorList>
            <person name="Omae K."/>
            <person name="Yoneda Y."/>
            <person name="Fukuyama Y."/>
            <person name="Yoshida T."/>
            <person name="Sako Y."/>
        </authorList>
    </citation>
    <scope>NUCLEOTIDE SEQUENCE [LARGE SCALE GENOMIC DNA]</scope>
    <source>
        <strain evidence="6">KKC1</strain>
    </source>
</reference>
<comment type="similarity">
    <text evidence="1">Belongs to the 'phage' integrase family.</text>
</comment>
<dbReference type="EMBL" id="BDGJ01000037">
    <property type="protein sequence ID" value="GAW91904.1"/>
    <property type="molecule type" value="Genomic_DNA"/>
</dbReference>
<comment type="caution">
    <text evidence="5">The sequence shown here is derived from an EMBL/GenBank/DDBJ whole genome shotgun (WGS) entry which is preliminary data.</text>
</comment>
<evidence type="ECO:0000256" key="2">
    <source>
        <dbReference type="ARBA" id="ARBA00023125"/>
    </source>
</evidence>
<dbReference type="InterPro" id="IPR011010">
    <property type="entry name" value="DNA_brk_join_enz"/>
</dbReference>
<gene>
    <name evidence="5" type="ORF">KKC1_10650</name>
</gene>
<keyword evidence="2 3" id="KW-0238">DNA-binding</keyword>
<feature type="domain" description="Core-binding (CB)" evidence="4">
    <location>
        <begin position="56"/>
        <end position="147"/>
    </location>
</feature>
<dbReference type="Gene3D" id="1.10.150.130">
    <property type="match status" value="1"/>
</dbReference>
<evidence type="ECO:0000313" key="5">
    <source>
        <dbReference type="EMBL" id="GAW91904.1"/>
    </source>
</evidence>
<dbReference type="GO" id="GO:0003677">
    <property type="term" value="F:DNA binding"/>
    <property type="evidence" value="ECO:0007669"/>
    <property type="project" value="UniProtKB-UniRule"/>
</dbReference>
<organism evidence="5 6">
    <name type="scientific">Calderihabitans maritimus</name>
    <dbReference type="NCBI Taxonomy" id="1246530"/>
    <lineage>
        <taxon>Bacteria</taxon>
        <taxon>Bacillati</taxon>
        <taxon>Bacillota</taxon>
        <taxon>Clostridia</taxon>
        <taxon>Neomoorellales</taxon>
        <taxon>Calderihabitantaceae</taxon>
        <taxon>Calderihabitans</taxon>
    </lineage>
</organism>
<keyword evidence="6" id="KW-1185">Reference proteome</keyword>
<evidence type="ECO:0000256" key="3">
    <source>
        <dbReference type="PROSITE-ProRule" id="PRU01248"/>
    </source>
</evidence>
<dbReference type="GO" id="GO:0015074">
    <property type="term" value="P:DNA integration"/>
    <property type="evidence" value="ECO:0007669"/>
    <property type="project" value="InterPro"/>
</dbReference>
<dbReference type="PROSITE" id="PS51900">
    <property type="entry name" value="CB"/>
    <property type="match status" value="1"/>
</dbReference>
<name>A0A1Z5HQW4_9FIRM</name>
<dbReference type="Pfam" id="PF14659">
    <property type="entry name" value="Phage_int_SAM_3"/>
    <property type="match status" value="1"/>
</dbReference>
<dbReference type="InterPro" id="IPR044068">
    <property type="entry name" value="CB"/>
</dbReference>
<sequence>MLELDRDENGRRRQKWISVRKELGLPKPATKKQAEELLIQKLKELQEGWFIEPSKMTLKEYLHRWLEDYGRTNLRQTTFESYETTIRLHIIPEIGNIPLANLKPAHLQKLYADKLKGGRADGKEGGLSPRTVRYIHAILKEALKHAVKWELVARSVAEAVDPPKERPKGQQSWTAEEVHRFLEAVKDHRLYPLYLLP</sequence>
<proteinExistence type="inferred from homology"/>
<evidence type="ECO:0000256" key="1">
    <source>
        <dbReference type="ARBA" id="ARBA00008857"/>
    </source>
</evidence>
<dbReference type="InterPro" id="IPR004107">
    <property type="entry name" value="Integrase_SAM-like_N"/>
</dbReference>
<dbReference type="AlphaFoldDB" id="A0A1Z5HQW4"/>
<accession>A0A1Z5HQW4</accession>
<dbReference type="SUPFAM" id="SSF56349">
    <property type="entry name" value="DNA breaking-rejoining enzymes"/>
    <property type="match status" value="1"/>
</dbReference>
<evidence type="ECO:0000259" key="4">
    <source>
        <dbReference type="PROSITE" id="PS51900"/>
    </source>
</evidence>
<dbReference type="InterPro" id="IPR010998">
    <property type="entry name" value="Integrase_recombinase_N"/>
</dbReference>
<protein>
    <submittedName>
        <fullName evidence="5">Integrase protein</fullName>
    </submittedName>
</protein>